<evidence type="ECO:0000256" key="1">
    <source>
        <dbReference type="SAM" id="Phobius"/>
    </source>
</evidence>
<accession>A0A0F9GSW8</accession>
<keyword evidence="1" id="KW-0472">Membrane</keyword>
<organism evidence="2">
    <name type="scientific">marine sediment metagenome</name>
    <dbReference type="NCBI Taxonomy" id="412755"/>
    <lineage>
        <taxon>unclassified sequences</taxon>
        <taxon>metagenomes</taxon>
        <taxon>ecological metagenomes</taxon>
    </lineage>
</organism>
<name>A0A0F9GSW8_9ZZZZ</name>
<reference evidence="2" key="1">
    <citation type="journal article" date="2015" name="Nature">
        <title>Complex archaea that bridge the gap between prokaryotes and eukaryotes.</title>
        <authorList>
            <person name="Spang A."/>
            <person name="Saw J.H."/>
            <person name="Jorgensen S.L."/>
            <person name="Zaremba-Niedzwiedzka K."/>
            <person name="Martijn J."/>
            <person name="Lind A.E."/>
            <person name="van Eijk R."/>
            <person name="Schleper C."/>
            <person name="Guy L."/>
            <person name="Ettema T.J."/>
        </authorList>
    </citation>
    <scope>NUCLEOTIDE SEQUENCE</scope>
</reference>
<gene>
    <name evidence="2" type="ORF">LCGC14_1789820</name>
</gene>
<keyword evidence="1" id="KW-0812">Transmembrane</keyword>
<protein>
    <submittedName>
        <fullName evidence="2">Uncharacterized protein</fullName>
    </submittedName>
</protein>
<proteinExistence type="predicted"/>
<feature type="transmembrane region" description="Helical" evidence="1">
    <location>
        <begin position="34"/>
        <end position="53"/>
    </location>
</feature>
<sequence length="54" mass="5971">MRTKGQQDGLEENASMFTQIKAVVARSETLFEDFMGVAAIAVLLVIGLFLPNLW</sequence>
<comment type="caution">
    <text evidence="2">The sequence shown here is derived from an EMBL/GenBank/DDBJ whole genome shotgun (WGS) entry which is preliminary data.</text>
</comment>
<dbReference type="AlphaFoldDB" id="A0A0F9GSW8"/>
<keyword evidence="1" id="KW-1133">Transmembrane helix</keyword>
<dbReference type="EMBL" id="LAZR01017071">
    <property type="protein sequence ID" value="KKM01900.1"/>
    <property type="molecule type" value="Genomic_DNA"/>
</dbReference>
<evidence type="ECO:0000313" key="2">
    <source>
        <dbReference type="EMBL" id="KKM01900.1"/>
    </source>
</evidence>